<proteinExistence type="predicted"/>
<protein>
    <submittedName>
        <fullName evidence="7">MTAP2-like protein</fullName>
    </submittedName>
</protein>
<feature type="region of interest" description="Disordered" evidence="6">
    <location>
        <begin position="1"/>
        <end position="37"/>
    </location>
</feature>
<feature type="region of interest" description="Disordered" evidence="6">
    <location>
        <begin position="193"/>
        <end position="212"/>
    </location>
</feature>
<dbReference type="Proteomes" id="UP001164746">
    <property type="component" value="Chromosome 5"/>
</dbReference>
<dbReference type="InterPro" id="IPR001084">
    <property type="entry name" value="MAP_tubulin-bd_rpt"/>
</dbReference>
<gene>
    <name evidence="7" type="ORF">MAR_020791</name>
</gene>
<keyword evidence="4" id="KW-0677">Repeat</keyword>
<evidence type="ECO:0000256" key="5">
    <source>
        <dbReference type="ARBA" id="ARBA00023212"/>
    </source>
</evidence>
<evidence type="ECO:0000313" key="8">
    <source>
        <dbReference type="Proteomes" id="UP001164746"/>
    </source>
</evidence>
<dbReference type="InterPro" id="IPR027324">
    <property type="entry name" value="MAP2/MAP4/Tau"/>
</dbReference>
<evidence type="ECO:0000256" key="3">
    <source>
        <dbReference type="ARBA" id="ARBA00022553"/>
    </source>
</evidence>
<sequence>MSSQMGQFTHRSRESGRLSPVLDETSIDMSDQPSQQHRFNEPLKIRKGRNFVDFKPPSPTVVHVPNRSFAHGRWTNVTVQRKNGRYVVIEQRPVYTQFTDSSTVKRGYQKDLFGPDKSWTKKKAPWSWSTKGSYIGRSVNRGFQEPYLPPMKERYSHVASRVGSMDYADHVPGGGTHKVPSFKLKWEAEAKIGSLPPPTTRSEGAPGLKLPSISPRYGASADSESFTTIHYTPGGNVVLRKQRYLDAKSQVGSLDNVSYSPGGGDISIPQKSIKWKKESKIGSLDNITHLPKSSNVQIFSDKLKWKTEPKVGSLDNAHHIPRTKKFKVPNFKQDWGKAVASRVDSLSNVEHTPRGGNVQIIDVPKKWKGKSKIDSKWKFNYDYKSLFGDDYDEVDRQTFSNASSYPYTVCMQQKTYVESK</sequence>
<evidence type="ECO:0000256" key="2">
    <source>
        <dbReference type="ARBA" id="ARBA00022490"/>
    </source>
</evidence>
<name>A0ABY7E5Y1_MYAAR</name>
<keyword evidence="2" id="KW-0963">Cytoplasm</keyword>
<comment type="subcellular location">
    <subcellularLocation>
        <location evidence="1">Cytoplasm</location>
        <location evidence="1">Cytoskeleton</location>
    </subcellularLocation>
</comment>
<evidence type="ECO:0000256" key="4">
    <source>
        <dbReference type="ARBA" id="ARBA00022737"/>
    </source>
</evidence>
<evidence type="ECO:0000313" key="7">
    <source>
        <dbReference type="EMBL" id="WAR05422.1"/>
    </source>
</evidence>
<keyword evidence="3" id="KW-0597">Phosphoprotein</keyword>
<dbReference type="EMBL" id="CP111016">
    <property type="protein sequence ID" value="WAR05422.1"/>
    <property type="molecule type" value="Genomic_DNA"/>
</dbReference>
<keyword evidence="5" id="KW-0206">Cytoskeleton</keyword>
<evidence type="ECO:0000256" key="1">
    <source>
        <dbReference type="ARBA" id="ARBA00004245"/>
    </source>
</evidence>
<dbReference type="PANTHER" id="PTHR11501">
    <property type="entry name" value="MICROTUBULE-ASSOCIATED PROTEIN"/>
    <property type="match status" value="1"/>
</dbReference>
<keyword evidence="8" id="KW-1185">Reference proteome</keyword>
<dbReference type="Pfam" id="PF00418">
    <property type="entry name" value="Tubulin-binding"/>
    <property type="match status" value="3"/>
</dbReference>
<accession>A0ABY7E5Y1</accession>
<dbReference type="PANTHER" id="PTHR11501:SF18">
    <property type="entry name" value="MICROTUBULE-ASSOCIATED PROTEIN"/>
    <property type="match status" value="1"/>
</dbReference>
<organism evidence="7 8">
    <name type="scientific">Mya arenaria</name>
    <name type="common">Soft-shell clam</name>
    <dbReference type="NCBI Taxonomy" id="6604"/>
    <lineage>
        <taxon>Eukaryota</taxon>
        <taxon>Metazoa</taxon>
        <taxon>Spiralia</taxon>
        <taxon>Lophotrochozoa</taxon>
        <taxon>Mollusca</taxon>
        <taxon>Bivalvia</taxon>
        <taxon>Autobranchia</taxon>
        <taxon>Heteroconchia</taxon>
        <taxon>Euheterodonta</taxon>
        <taxon>Imparidentia</taxon>
        <taxon>Neoheterodontei</taxon>
        <taxon>Myida</taxon>
        <taxon>Myoidea</taxon>
        <taxon>Myidae</taxon>
        <taxon>Mya</taxon>
    </lineage>
</organism>
<evidence type="ECO:0000256" key="6">
    <source>
        <dbReference type="SAM" id="MobiDB-lite"/>
    </source>
</evidence>
<reference evidence="7" key="1">
    <citation type="submission" date="2022-11" db="EMBL/GenBank/DDBJ databases">
        <title>Centuries of genome instability and evolution in soft-shell clam transmissible cancer (bioRxiv).</title>
        <authorList>
            <person name="Hart S.F.M."/>
            <person name="Yonemitsu M.A."/>
            <person name="Giersch R.M."/>
            <person name="Beal B.F."/>
            <person name="Arriagada G."/>
            <person name="Davis B.W."/>
            <person name="Ostrander E.A."/>
            <person name="Goff S.P."/>
            <person name="Metzger M.J."/>
        </authorList>
    </citation>
    <scope>NUCLEOTIDE SEQUENCE</scope>
    <source>
        <strain evidence="7">MELC-2E11</strain>
        <tissue evidence="7">Siphon/mantle</tissue>
    </source>
</reference>
<feature type="compositionally biased region" description="Polar residues" evidence="6">
    <location>
        <begin position="27"/>
        <end position="37"/>
    </location>
</feature>